<dbReference type="Pfam" id="PF14008">
    <property type="entry name" value="Metallophos_C"/>
    <property type="match status" value="1"/>
</dbReference>
<organism evidence="7">
    <name type="scientific">Strongyloides stercoralis</name>
    <name type="common">Threadworm</name>
    <dbReference type="NCBI Taxonomy" id="6248"/>
    <lineage>
        <taxon>Eukaryota</taxon>
        <taxon>Metazoa</taxon>
        <taxon>Ecdysozoa</taxon>
        <taxon>Nematoda</taxon>
        <taxon>Chromadorea</taxon>
        <taxon>Rhabditida</taxon>
        <taxon>Tylenchina</taxon>
        <taxon>Panagrolaimomorpha</taxon>
        <taxon>Strongyloidoidea</taxon>
        <taxon>Strongyloididae</taxon>
        <taxon>Strongyloides</taxon>
    </lineage>
</organism>
<feature type="signal peptide" evidence="3">
    <location>
        <begin position="1"/>
        <end position="21"/>
    </location>
</feature>
<dbReference type="PANTHER" id="PTHR45867">
    <property type="entry name" value="PURPLE ACID PHOSPHATASE"/>
    <property type="match status" value="1"/>
</dbReference>
<dbReference type="InterPro" id="IPR025733">
    <property type="entry name" value="PAPs_C"/>
</dbReference>
<dbReference type="InterPro" id="IPR008963">
    <property type="entry name" value="Purple_acid_Pase-like_N"/>
</dbReference>
<dbReference type="Pfam" id="PF00149">
    <property type="entry name" value="Metallophos"/>
    <property type="match status" value="1"/>
</dbReference>
<reference evidence="7" key="1">
    <citation type="submission" date="2015-08" db="UniProtKB">
        <authorList>
            <consortium name="WormBaseParasite"/>
        </authorList>
    </citation>
    <scope>IDENTIFICATION</scope>
</reference>
<protein>
    <recommendedName>
        <fullName evidence="3">Purple acid phosphatase</fullName>
        <ecNumber evidence="3">3.1.3.2</ecNumber>
    </recommendedName>
</protein>
<evidence type="ECO:0000313" key="6">
    <source>
        <dbReference type="Proteomes" id="UP000035681"/>
    </source>
</evidence>
<accession>A0A0K0EBS5</accession>
<keyword evidence="2" id="KW-0325">Glycoprotein</keyword>
<keyword evidence="1 3" id="KW-0732">Signal</keyword>
<comment type="similarity">
    <text evidence="3">Belongs to the metallophosphoesterase superfamily. Purple acid phosphatase family.</text>
</comment>
<evidence type="ECO:0000259" key="5">
    <source>
        <dbReference type="Pfam" id="PF14008"/>
    </source>
</evidence>
<dbReference type="InterPro" id="IPR004843">
    <property type="entry name" value="Calcineurin-like_PHP"/>
</dbReference>
<feature type="chain" id="PRO_5009733221" description="Purple acid phosphatase" evidence="3">
    <location>
        <begin position="22"/>
        <end position="444"/>
    </location>
</feature>
<evidence type="ECO:0000256" key="1">
    <source>
        <dbReference type="ARBA" id="ARBA00022729"/>
    </source>
</evidence>
<dbReference type="Proteomes" id="UP000035681">
    <property type="component" value="Unplaced"/>
</dbReference>
<dbReference type="PANTHER" id="PTHR45867:SF3">
    <property type="entry name" value="ACID PHOSPHATASE TYPE 7"/>
    <property type="match status" value="1"/>
</dbReference>
<evidence type="ECO:0000259" key="4">
    <source>
        <dbReference type="Pfam" id="PF00149"/>
    </source>
</evidence>
<dbReference type="STRING" id="6248.A0A0K0EBS5"/>
<dbReference type="Gene3D" id="3.60.21.10">
    <property type="match status" value="1"/>
</dbReference>
<keyword evidence="3" id="KW-0378">Hydrolase</keyword>
<dbReference type="GO" id="GO:0046872">
    <property type="term" value="F:metal ion binding"/>
    <property type="evidence" value="ECO:0007669"/>
    <property type="project" value="InterPro"/>
</dbReference>
<keyword evidence="6" id="KW-1185">Reference proteome</keyword>
<dbReference type="GO" id="GO:0003993">
    <property type="term" value="F:acid phosphatase activity"/>
    <property type="evidence" value="ECO:0007669"/>
    <property type="project" value="UniProtKB-EC"/>
</dbReference>
<dbReference type="SUPFAM" id="SSF56300">
    <property type="entry name" value="Metallo-dependent phosphatases"/>
    <property type="match status" value="1"/>
</dbReference>
<evidence type="ECO:0000313" key="7">
    <source>
        <dbReference type="WBParaSite" id="SSTP_0000694600.1"/>
    </source>
</evidence>
<dbReference type="SUPFAM" id="SSF49363">
    <property type="entry name" value="Purple acid phosphatase, N-terminal domain"/>
    <property type="match status" value="1"/>
</dbReference>
<comment type="catalytic activity">
    <reaction evidence="3">
        <text>a phosphate monoester + H2O = an alcohol + phosphate</text>
        <dbReference type="Rhea" id="RHEA:15017"/>
        <dbReference type="ChEBI" id="CHEBI:15377"/>
        <dbReference type="ChEBI" id="CHEBI:30879"/>
        <dbReference type="ChEBI" id="CHEBI:43474"/>
        <dbReference type="ChEBI" id="CHEBI:67140"/>
        <dbReference type="EC" id="3.1.3.2"/>
    </reaction>
</comment>
<feature type="domain" description="Purple acid phosphatase C-terminal" evidence="5">
    <location>
        <begin position="324"/>
        <end position="387"/>
    </location>
</feature>
<dbReference type="EC" id="3.1.3.2" evidence="3"/>
<dbReference type="WBParaSite" id="SSTP_0000694600.1">
    <property type="protein sequence ID" value="SSTP_0000694600.1"/>
    <property type="gene ID" value="SSTP_0000694600"/>
</dbReference>
<name>A0A0K0EBS5_STRER</name>
<dbReference type="InterPro" id="IPR029052">
    <property type="entry name" value="Metallo-depent_PP-like"/>
</dbReference>
<feature type="domain" description="Calcineurin-like phosphoesterase" evidence="4">
    <location>
        <begin position="100"/>
        <end position="300"/>
    </location>
</feature>
<sequence>MIFIITIQLNIFFLLNLIINGLEESLEHEQVHLSLGKDPRTMVVSWLNMEEKGIPFSYKVMYYYKVGDGKRWSKTFYFKTFPKTSRFKLKFCTFGDSDTGKMFTINELKKSVKRGECQMIIHLGDIAYQLQRDNGFTGDDFMRKIEPIAAYVPYMVIVGNHEFDCHGFTHYNYRFAMPYDKNNADDVDHFYSFNIGLVNFIGLSSEIYGFYKLYGINPIKKQTKWFDKTLKSIEKYKKIRPWTITFFHRPIYCWHRFIPDECNEYESSTLRVGHKKIPGLERYLHKYNVDVVLNAHEHGYQRNYPIFNRTVYKYKNNIYHNSPATTYILSGAGGCNRCTPAIFNNSGSLPFAAKRTISVGYTQINVINKTHMKINQIDTENKAIVDSFWIVKDLGFKMSRSKKSRRVKGKYAPYNGDQIYQYLEPSRLIKKCIQLYNISMYNEK</sequence>
<dbReference type="CDD" id="cd00839">
    <property type="entry name" value="MPP_PAPs"/>
    <property type="match status" value="1"/>
</dbReference>
<evidence type="ECO:0000256" key="3">
    <source>
        <dbReference type="RuleBase" id="RU361203"/>
    </source>
</evidence>
<dbReference type="AlphaFoldDB" id="A0A0K0EBS5"/>
<dbReference type="WBParaSite" id="TCONS_00007405.p1">
    <property type="protein sequence ID" value="TCONS_00007405.p1"/>
    <property type="gene ID" value="XLOC_005436"/>
</dbReference>
<evidence type="ECO:0000256" key="2">
    <source>
        <dbReference type="ARBA" id="ARBA00023180"/>
    </source>
</evidence>
<dbReference type="InterPro" id="IPR041792">
    <property type="entry name" value="MPP_PAP"/>
</dbReference>
<proteinExistence type="inferred from homology"/>